<dbReference type="Proteomes" id="UP000217257">
    <property type="component" value="Chromosome"/>
</dbReference>
<reference evidence="1 2" key="1">
    <citation type="submission" date="2017-06" db="EMBL/GenBank/DDBJ databases">
        <title>Sequencing and comparative analysis of myxobacterial genomes.</title>
        <authorList>
            <person name="Rupp O."/>
            <person name="Goesmann A."/>
            <person name="Sogaard-Andersen L."/>
        </authorList>
    </citation>
    <scope>NUCLEOTIDE SEQUENCE [LARGE SCALE GENOMIC DNA]</scope>
    <source>
        <strain evidence="1 2">DSM 52655</strain>
    </source>
</reference>
<organism evidence="1 2">
    <name type="scientific">Cystobacter fuscus</name>
    <dbReference type="NCBI Taxonomy" id="43"/>
    <lineage>
        <taxon>Bacteria</taxon>
        <taxon>Pseudomonadati</taxon>
        <taxon>Myxococcota</taxon>
        <taxon>Myxococcia</taxon>
        <taxon>Myxococcales</taxon>
        <taxon>Cystobacterineae</taxon>
        <taxon>Archangiaceae</taxon>
        <taxon>Cystobacter</taxon>
    </lineage>
</organism>
<gene>
    <name evidence="1" type="ORF">CYFUS_006605</name>
</gene>
<name>A0A250JC14_9BACT</name>
<proteinExistence type="predicted"/>
<dbReference type="RefSeq" id="WP_095988913.1">
    <property type="nucleotide sequence ID" value="NZ_CP022098.1"/>
</dbReference>
<accession>A0A250JC14</accession>
<dbReference type="KEGG" id="cfus:CYFUS_006605"/>
<evidence type="ECO:0000313" key="1">
    <source>
        <dbReference type="EMBL" id="ATB41143.1"/>
    </source>
</evidence>
<sequence length="144" mass="15747">MPTPEVIEAHLYSIHILAAKTEALSDANKPKTLKKFDIPDSMELRELKYLNNTKGLVQYSPGFRTMKGTLELDVVKDSPILTTIKAAYLARKPIWVACIEHPDAAAGAQGVLYEGVIGSYPMTLEAGALVSVSIEFGINEFEPI</sequence>
<dbReference type="EMBL" id="CP022098">
    <property type="protein sequence ID" value="ATB41143.1"/>
    <property type="molecule type" value="Genomic_DNA"/>
</dbReference>
<protein>
    <submittedName>
        <fullName evidence="1">Uncharacterized protein</fullName>
    </submittedName>
</protein>
<evidence type="ECO:0000313" key="2">
    <source>
        <dbReference type="Proteomes" id="UP000217257"/>
    </source>
</evidence>
<dbReference type="AlphaFoldDB" id="A0A250JC14"/>